<dbReference type="SUPFAM" id="SSF50985">
    <property type="entry name" value="RCC1/BLIP-II"/>
    <property type="match status" value="1"/>
</dbReference>
<dbReference type="Pfam" id="PF13540">
    <property type="entry name" value="RCC1_2"/>
    <property type="match status" value="1"/>
</dbReference>
<reference evidence="10" key="1">
    <citation type="submission" date="2020-01" db="EMBL/GenBank/DDBJ databases">
        <title>Genome sequence of Kobresia littledalei, the first chromosome-level genome in the family Cyperaceae.</title>
        <authorList>
            <person name="Qu G."/>
        </authorList>
    </citation>
    <scope>NUCLEOTIDE SEQUENCE</scope>
    <source>
        <strain evidence="10">C.B.Clarke</strain>
        <tissue evidence="10">Leaf</tissue>
    </source>
</reference>
<keyword evidence="4 10" id="KW-0418">Kinase</keyword>
<dbReference type="PANTHER" id="PTHR46146:SF3">
    <property type="entry name" value="SERINE_THREONINE-PROTEIN KINASE-LIKE PROTEIN CCR3-RELATED"/>
    <property type="match status" value="1"/>
</dbReference>
<keyword evidence="7" id="KW-1133">Transmembrane helix</keyword>
<evidence type="ECO:0000256" key="2">
    <source>
        <dbReference type="ARBA" id="ARBA00022679"/>
    </source>
</evidence>
<keyword evidence="2" id="KW-0808">Transferase</keyword>
<keyword evidence="5 6" id="KW-0067">ATP-binding</keyword>
<evidence type="ECO:0000313" key="10">
    <source>
        <dbReference type="EMBL" id="KAF3336984.1"/>
    </source>
</evidence>
<organism evidence="10 11">
    <name type="scientific">Carex littledalei</name>
    <dbReference type="NCBI Taxonomy" id="544730"/>
    <lineage>
        <taxon>Eukaryota</taxon>
        <taxon>Viridiplantae</taxon>
        <taxon>Streptophyta</taxon>
        <taxon>Embryophyta</taxon>
        <taxon>Tracheophyta</taxon>
        <taxon>Spermatophyta</taxon>
        <taxon>Magnoliopsida</taxon>
        <taxon>Liliopsida</taxon>
        <taxon>Poales</taxon>
        <taxon>Cyperaceae</taxon>
        <taxon>Cyperoideae</taxon>
        <taxon>Cariceae</taxon>
        <taxon>Carex</taxon>
        <taxon>Carex subgen. Euthyceras</taxon>
    </lineage>
</organism>
<dbReference type="FunFam" id="3.30.200.20:FF:000039">
    <property type="entry name" value="receptor-like protein kinase FERONIA"/>
    <property type="match status" value="1"/>
</dbReference>
<dbReference type="InterPro" id="IPR017441">
    <property type="entry name" value="Protein_kinase_ATP_BS"/>
</dbReference>
<dbReference type="InterPro" id="IPR011009">
    <property type="entry name" value="Kinase-like_dom_sf"/>
</dbReference>
<dbReference type="CDD" id="cd14066">
    <property type="entry name" value="STKc_IRAK"/>
    <property type="match status" value="1"/>
</dbReference>
<dbReference type="Gene3D" id="2.130.10.30">
    <property type="entry name" value="Regulator of chromosome condensation 1/beta-lactamase-inhibitor protein II"/>
    <property type="match status" value="2"/>
</dbReference>
<feature type="binding site" evidence="6">
    <location>
        <position position="516"/>
    </location>
    <ligand>
        <name>ATP</name>
        <dbReference type="ChEBI" id="CHEBI:30616"/>
    </ligand>
</feature>
<dbReference type="InterPro" id="IPR000719">
    <property type="entry name" value="Prot_kinase_dom"/>
</dbReference>
<evidence type="ECO:0000256" key="5">
    <source>
        <dbReference type="ARBA" id="ARBA00022840"/>
    </source>
</evidence>
<dbReference type="PROSITE" id="PS00107">
    <property type="entry name" value="PROTEIN_KINASE_ATP"/>
    <property type="match status" value="1"/>
</dbReference>
<dbReference type="Proteomes" id="UP000623129">
    <property type="component" value="Unassembled WGS sequence"/>
</dbReference>
<dbReference type="OrthoDB" id="61110at2759"/>
<dbReference type="EMBL" id="SWLB01000007">
    <property type="protein sequence ID" value="KAF3336984.1"/>
    <property type="molecule type" value="Genomic_DNA"/>
</dbReference>
<dbReference type="InterPro" id="IPR009091">
    <property type="entry name" value="RCC1/BLIP-II"/>
</dbReference>
<dbReference type="AlphaFoldDB" id="A0A833R8H3"/>
<comment type="caution">
    <text evidence="10">The sequence shown here is derived from an EMBL/GenBank/DDBJ whole genome shotgun (WGS) entry which is preliminary data.</text>
</comment>
<proteinExistence type="predicted"/>
<dbReference type="SMART" id="SM00220">
    <property type="entry name" value="S_TKc"/>
    <property type="match status" value="1"/>
</dbReference>
<dbReference type="Gene3D" id="3.30.200.20">
    <property type="entry name" value="Phosphorylase Kinase, domain 1"/>
    <property type="match status" value="1"/>
</dbReference>
<gene>
    <name evidence="10" type="ORF">FCM35_KLT19570</name>
</gene>
<dbReference type="PROSITE" id="PS50011">
    <property type="entry name" value="PROTEIN_KINASE_DOM"/>
    <property type="match status" value="1"/>
</dbReference>
<dbReference type="PROSITE" id="PS00108">
    <property type="entry name" value="PROTEIN_KINASE_ST"/>
    <property type="match status" value="1"/>
</dbReference>
<dbReference type="GO" id="GO:0005524">
    <property type="term" value="F:ATP binding"/>
    <property type="evidence" value="ECO:0007669"/>
    <property type="project" value="UniProtKB-UniRule"/>
</dbReference>
<evidence type="ECO:0000256" key="4">
    <source>
        <dbReference type="ARBA" id="ARBA00022777"/>
    </source>
</evidence>
<keyword evidence="1" id="KW-0723">Serine/threonine-protein kinase</keyword>
<sequence length="800" mass="85841">MRFELEFFTVLTVVALLFFSSDAVGSTGTLAISFGTGTVCGISASSLPRAVYCTNISGSVSTSPYQVLSTVSFDSVSAGDAYLCGLKTGGEAFFCWNGDSSSIKRVYNGSPAVADLTVGETQVSAVDLSGNGIRWWRTANLFPPSVLGNYSSLTSGNNFTCAINTNGTVSCWGPLNNTMQSRFSNYSMTTIVAGDSHICGLNKSGFVICGGSNSSGESYAPAGSPYEYTRFALGSRHTCAIKRPNGIAVCWGGPGGAQLYMPLNGTSFEFLVAGGNLTCGLTTNNYTVLCWDSHFRNVSVRTLPLPKILPGICVAGGDDICSCGTYPDSGSLCAGTGVICQRCDYQNPVIASPPPALAPAPSGSSVHIGWRVYAIIGTVGTFLGLCAVAYFVWLICRRKKVHNSVMPTIAPPSASNNTGVATAITHSSSGGNGGRIRFYSRSSSAPRSRIFSRQWSRALQRQGSGPSSFKDHADEFSFQELEKATKFFSLELKIGAGSFGIVYRGLLPDGREVAIKRGEANSRNKRFQEKEDAFQSELAFLSRLNHKHLVSLTGFCVENDERLLVYEYMKNGALHDHLHPKNNDFESPVISSWKMRIKILLDASRGIEYLHNYAVPPIIHRDIKSSNILLDANWVARVSDFGLSLTGPNTEEGHLETKAAGTVGYMDPEYYGTNQVTVRSDVYGFGVVMLEVLTGKRAIFKYEGGDGEPVSVVDYAVPRIDAGEVGSIVDSRVAPAASQEVEALELIAYMAKHCVRLEGRERPSIADVVVHLETALALIEDGLRSGSSTSASIHSLETRD</sequence>
<evidence type="ECO:0000256" key="7">
    <source>
        <dbReference type="SAM" id="Phobius"/>
    </source>
</evidence>
<name>A0A833R8H3_9POAL</name>
<evidence type="ECO:0000256" key="6">
    <source>
        <dbReference type="PROSITE-ProRule" id="PRU10141"/>
    </source>
</evidence>
<evidence type="ECO:0000259" key="9">
    <source>
        <dbReference type="PROSITE" id="PS50011"/>
    </source>
</evidence>
<protein>
    <submittedName>
        <fullName evidence="10">Putative serine/threonine-protein kinase-like protein CCR3</fullName>
    </submittedName>
</protein>
<keyword evidence="11" id="KW-1185">Reference proteome</keyword>
<evidence type="ECO:0000256" key="1">
    <source>
        <dbReference type="ARBA" id="ARBA00022527"/>
    </source>
</evidence>
<evidence type="ECO:0000256" key="3">
    <source>
        <dbReference type="ARBA" id="ARBA00022741"/>
    </source>
</evidence>
<dbReference type="SUPFAM" id="SSF56112">
    <property type="entry name" value="Protein kinase-like (PK-like)"/>
    <property type="match status" value="1"/>
</dbReference>
<feature type="chain" id="PRO_5032744264" evidence="8">
    <location>
        <begin position="26"/>
        <end position="800"/>
    </location>
</feature>
<feature type="transmembrane region" description="Helical" evidence="7">
    <location>
        <begin position="372"/>
        <end position="396"/>
    </location>
</feature>
<keyword evidence="3 6" id="KW-0547">Nucleotide-binding</keyword>
<dbReference type="InterPro" id="IPR008271">
    <property type="entry name" value="Ser/Thr_kinase_AS"/>
</dbReference>
<evidence type="ECO:0000256" key="8">
    <source>
        <dbReference type="SAM" id="SignalP"/>
    </source>
</evidence>
<keyword evidence="7" id="KW-0812">Transmembrane</keyword>
<feature type="domain" description="Protein kinase" evidence="9">
    <location>
        <begin position="488"/>
        <end position="774"/>
    </location>
</feature>
<keyword evidence="7" id="KW-0472">Membrane</keyword>
<accession>A0A833R8H3</accession>
<feature type="signal peptide" evidence="8">
    <location>
        <begin position="1"/>
        <end position="25"/>
    </location>
</feature>
<keyword evidence="8" id="KW-0732">Signal</keyword>
<dbReference type="GO" id="GO:0004674">
    <property type="term" value="F:protein serine/threonine kinase activity"/>
    <property type="evidence" value="ECO:0007669"/>
    <property type="project" value="UniProtKB-KW"/>
</dbReference>
<dbReference type="PANTHER" id="PTHR46146">
    <property type="entry name" value="SERINE/THREONINE-PROTEIN KINASE-LIKE PROTEIN CCR4"/>
    <property type="match status" value="1"/>
</dbReference>
<evidence type="ECO:0000313" key="11">
    <source>
        <dbReference type="Proteomes" id="UP000623129"/>
    </source>
</evidence>
<dbReference type="Pfam" id="PF00069">
    <property type="entry name" value="Pkinase"/>
    <property type="match status" value="1"/>
</dbReference>
<dbReference type="Gene3D" id="1.10.510.10">
    <property type="entry name" value="Transferase(Phosphotransferase) domain 1"/>
    <property type="match status" value="1"/>
</dbReference>